<sequence>MPVEKQVAIAVHFLVHKGSSARIATIFGVGKPTACKAIIQVVIIMELVLLKKTVYLRDCRKMMEGFEAIGFPQVTGAIDGCHCNIISPVSQG</sequence>
<comment type="caution">
    <text evidence="1">The sequence shown here is derived from an EMBL/GenBank/DDBJ whole genome shotgun (WGS) entry which is preliminary data.</text>
</comment>
<proteinExistence type="predicted"/>
<organism evidence="1 2">
    <name type="scientific">Phrynosoma platyrhinos</name>
    <name type="common">Desert horned lizard</name>
    <dbReference type="NCBI Taxonomy" id="52577"/>
    <lineage>
        <taxon>Eukaryota</taxon>
        <taxon>Metazoa</taxon>
        <taxon>Chordata</taxon>
        <taxon>Craniata</taxon>
        <taxon>Vertebrata</taxon>
        <taxon>Euteleostomi</taxon>
        <taxon>Lepidosauria</taxon>
        <taxon>Squamata</taxon>
        <taxon>Bifurcata</taxon>
        <taxon>Unidentata</taxon>
        <taxon>Episquamata</taxon>
        <taxon>Toxicofera</taxon>
        <taxon>Iguania</taxon>
        <taxon>Phrynosomatidae</taxon>
        <taxon>Phrynosomatinae</taxon>
        <taxon>Phrynosoma</taxon>
    </lineage>
</organism>
<evidence type="ECO:0008006" key="3">
    <source>
        <dbReference type="Google" id="ProtNLM"/>
    </source>
</evidence>
<evidence type="ECO:0000313" key="1">
    <source>
        <dbReference type="EMBL" id="KAH0617672.1"/>
    </source>
</evidence>
<protein>
    <recommendedName>
        <fullName evidence="3">Nuclease HARBI1</fullName>
    </recommendedName>
</protein>
<dbReference type="Proteomes" id="UP000826234">
    <property type="component" value="Unassembled WGS sequence"/>
</dbReference>
<dbReference type="EMBL" id="JAIPUX010005289">
    <property type="protein sequence ID" value="KAH0617672.1"/>
    <property type="molecule type" value="Genomic_DNA"/>
</dbReference>
<keyword evidence="2" id="KW-1185">Reference proteome</keyword>
<reference evidence="1 2" key="1">
    <citation type="journal article" date="2022" name="Gigascience">
        <title>A chromosome-level genome assembly and annotation of the desert horned lizard, Phrynosoma platyrhinos, provides insight into chromosomal rearrangements among reptiles.</title>
        <authorList>
            <person name="Koochekian N."/>
            <person name="Ascanio A."/>
            <person name="Farleigh K."/>
            <person name="Card D.C."/>
            <person name="Schield D.R."/>
            <person name="Castoe T.A."/>
            <person name="Jezkova T."/>
        </authorList>
    </citation>
    <scope>NUCLEOTIDE SEQUENCE [LARGE SCALE GENOMIC DNA]</scope>
    <source>
        <strain evidence="1">NK-2021</strain>
    </source>
</reference>
<accession>A0ABQ7SK90</accession>
<evidence type="ECO:0000313" key="2">
    <source>
        <dbReference type="Proteomes" id="UP000826234"/>
    </source>
</evidence>
<name>A0ABQ7SK90_PHRPL</name>
<gene>
    <name evidence="1" type="ORF">JD844_016140</name>
</gene>